<accession>A0A7W5Z532</accession>
<dbReference type="EMBL" id="JACICC010000005">
    <property type="protein sequence ID" value="MBB3810341.1"/>
    <property type="molecule type" value="Genomic_DNA"/>
</dbReference>
<proteinExistence type="inferred from homology"/>
<organism evidence="2 3">
    <name type="scientific">Pseudochelatococcus contaminans</name>
    <dbReference type="NCBI Taxonomy" id="1538103"/>
    <lineage>
        <taxon>Bacteria</taxon>
        <taxon>Pseudomonadati</taxon>
        <taxon>Pseudomonadota</taxon>
        <taxon>Alphaproteobacteria</taxon>
        <taxon>Hyphomicrobiales</taxon>
        <taxon>Chelatococcaceae</taxon>
        <taxon>Pseudochelatococcus</taxon>
    </lineage>
</organism>
<dbReference type="GO" id="GO:0045892">
    <property type="term" value="P:negative regulation of DNA-templated transcription"/>
    <property type="evidence" value="ECO:0007669"/>
    <property type="project" value="UniProtKB-ARBA"/>
</dbReference>
<dbReference type="PANTHER" id="PTHR33677">
    <property type="entry name" value="TRANSCRIPTIONAL REPRESSOR FRMR-RELATED"/>
    <property type="match status" value="1"/>
</dbReference>
<evidence type="ECO:0000256" key="1">
    <source>
        <dbReference type="ARBA" id="ARBA00005260"/>
    </source>
</evidence>
<dbReference type="Pfam" id="PF02583">
    <property type="entry name" value="Trns_repr_metal"/>
    <property type="match status" value="1"/>
</dbReference>
<dbReference type="GO" id="GO:0003677">
    <property type="term" value="F:DNA binding"/>
    <property type="evidence" value="ECO:0007669"/>
    <property type="project" value="UniProtKB-KW"/>
</dbReference>
<evidence type="ECO:0000313" key="3">
    <source>
        <dbReference type="Proteomes" id="UP000537592"/>
    </source>
</evidence>
<keyword evidence="2" id="KW-0238">DNA-binding</keyword>
<name>A0A7W5Z532_9HYPH</name>
<dbReference type="Gene3D" id="1.20.58.1000">
    <property type="entry name" value="Metal-sensitive repressor, helix protomer"/>
    <property type="match status" value="1"/>
</dbReference>
<dbReference type="AlphaFoldDB" id="A0A7W5Z532"/>
<dbReference type="PANTHER" id="PTHR33677:SF5">
    <property type="entry name" value="TRANSCRIPTIONAL REPRESSOR FRMR"/>
    <property type="match status" value="1"/>
</dbReference>
<keyword evidence="3" id="KW-1185">Reference proteome</keyword>
<reference evidence="2 3" key="1">
    <citation type="submission" date="2020-08" db="EMBL/GenBank/DDBJ databases">
        <title>Genomic Encyclopedia of Type Strains, Phase IV (KMG-IV): sequencing the most valuable type-strain genomes for metagenomic binning, comparative biology and taxonomic classification.</title>
        <authorList>
            <person name="Goeker M."/>
        </authorList>
    </citation>
    <scope>NUCLEOTIDE SEQUENCE [LARGE SCALE GENOMIC DNA]</scope>
    <source>
        <strain evidence="2 3">DSM 28760</strain>
    </source>
</reference>
<dbReference type="Proteomes" id="UP000537592">
    <property type="component" value="Unassembled WGS sequence"/>
</dbReference>
<protein>
    <submittedName>
        <fullName evidence="2">DNA-binding FrmR family transcriptional regulator</fullName>
    </submittedName>
</protein>
<dbReference type="CDD" id="cd10153">
    <property type="entry name" value="RcnR-FrmR-like_DUF156"/>
    <property type="match status" value="1"/>
</dbReference>
<dbReference type="GO" id="GO:0046872">
    <property type="term" value="F:metal ion binding"/>
    <property type="evidence" value="ECO:0007669"/>
    <property type="project" value="InterPro"/>
</dbReference>
<dbReference type="InterPro" id="IPR038390">
    <property type="entry name" value="Metal_Tscrpt_repr_sf"/>
</dbReference>
<comment type="similarity">
    <text evidence="1">Belongs to the FrmR/RcnR family.</text>
</comment>
<comment type="caution">
    <text evidence="2">The sequence shown here is derived from an EMBL/GenBank/DDBJ whole genome shotgun (WGS) entry which is preliminary data.</text>
</comment>
<evidence type="ECO:0000313" key="2">
    <source>
        <dbReference type="EMBL" id="MBB3810341.1"/>
    </source>
</evidence>
<sequence length="114" mass="12753">MDEHISCIVCLSAEQEDLMPYTPEEKSRAVTRIRRIRGQAEALERAIQAGASCAALLQQIVAMRGATNGLMAEVMESHLRETFDPRIKSKAAPKATDYDEDLEGVMKILRTYLK</sequence>
<dbReference type="InterPro" id="IPR003735">
    <property type="entry name" value="Metal_Tscrpt_repr"/>
</dbReference>
<gene>
    <name evidence="2" type="ORF">FHS81_002437</name>
</gene>